<evidence type="ECO:0000256" key="3">
    <source>
        <dbReference type="ARBA" id="ARBA00022723"/>
    </source>
</evidence>
<evidence type="ECO:0000256" key="7">
    <source>
        <dbReference type="ARBA" id="ARBA00022839"/>
    </source>
</evidence>
<dbReference type="RefSeq" id="WP_251627362.1">
    <property type="nucleotide sequence ID" value="NZ_JBBMFN010000001.1"/>
</dbReference>
<dbReference type="Gene3D" id="3.60.15.10">
    <property type="entry name" value="Ribonuclease Z/Hydroxyacylglutathione hydrolase-like"/>
    <property type="match status" value="1"/>
</dbReference>
<dbReference type="InterPro" id="IPR004613">
    <property type="entry name" value="RNase_J"/>
</dbReference>
<keyword evidence="4 9" id="KW-0255">Endonuclease</keyword>
<protein>
    <recommendedName>
        <fullName evidence="9 10">Ribonuclease J</fullName>
        <shortName evidence="9">RNase J</shortName>
        <ecNumber evidence="9 10">3.1.-.-</ecNumber>
    </recommendedName>
</protein>
<dbReference type="Proteomes" id="UP001465426">
    <property type="component" value="Unassembled WGS sequence"/>
</dbReference>
<organism evidence="12 13">
    <name type="scientific">Niallia hominis</name>
    <dbReference type="NCBI Taxonomy" id="3133173"/>
    <lineage>
        <taxon>Bacteria</taxon>
        <taxon>Bacillati</taxon>
        <taxon>Bacillota</taxon>
        <taxon>Bacilli</taxon>
        <taxon>Bacillales</taxon>
        <taxon>Bacillaceae</taxon>
        <taxon>Niallia</taxon>
    </lineage>
</organism>
<keyword evidence="2 9" id="KW-0540">Nuclease</keyword>
<evidence type="ECO:0000256" key="9">
    <source>
        <dbReference type="HAMAP-Rule" id="MF_01491"/>
    </source>
</evidence>
<dbReference type="InterPro" id="IPR042173">
    <property type="entry name" value="RNase_J_2"/>
</dbReference>
<comment type="caution">
    <text evidence="12">The sequence shown here is derived from an EMBL/GenBank/DDBJ whole genome shotgun (WGS) entry which is preliminary data.</text>
</comment>
<dbReference type="InterPro" id="IPR001587">
    <property type="entry name" value="RNase_J_CS"/>
</dbReference>
<keyword evidence="6" id="KW-0862">Zinc</keyword>
<dbReference type="SUPFAM" id="SSF56281">
    <property type="entry name" value="Metallo-hydrolase/oxidoreductase"/>
    <property type="match status" value="1"/>
</dbReference>
<dbReference type="EMBL" id="JBBMFN010000001">
    <property type="protein sequence ID" value="MEQ2464318.1"/>
    <property type="molecule type" value="Genomic_DNA"/>
</dbReference>
<comment type="similarity">
    <text evidence="9 10">Belongs to the metallo-beta-lactamase superfamily. RNA-metabolizing metallo-beta-lactamase-like family. Bacterial RNase J subfamily.</text>
</comment>
<keyword evidence="7 9" id="KW-0269">Exonuclease</keyword>
<dbReference type="InterPro" id="IPR011108">
    <property type="entry name" value="RMMBL"/>
</dbReference>
<dbReference type="Gene3D" id="3.40.50.10710">
    <property type="entry name" value="Metallo-hydrolase/oxidoreductase"/>
    <property type="match status" value="1"/>
</dbReference>
<dbReference type="PANTHER" id="PTHR43694:SF1">
    <property type="entry name" value="RIBONUCLEASE J"/>
    <property type="match status" value="1"/>
</dbReference>
<comment type="subunit">
    <text evidence="9">Homodimer, may be a subunit of the RNA degradosome.</text>
</comment>
<comment type="function">
    <text evidence="9">An RNase that has 5'-3' exonuclease and possibly endonuclease activity. Involved in maturation of rRNA and in some organisms also mRNA maturation and/or decay.</text>
</comment>
<evidence type="ECO:0000256" key="10">
    <source>
        <dbReference type="PIRNR" id="PIRNR004803"/>
    </source>
</evidence>
<evidence type="ECO:0000259" key="11">
    <source>
        <dbReference type="SMART" id="SM00849"/>
    </source>
</evidence>
<evidence type="ECO:0000256" key="4">
    <source>
        <dbReference type="ARBA" id="ARBA00022759"/>
    </source>
</evidence>
<keyword evidence="8 9" id="KW-0694">RNA-binding</keyword>
<evidence type="ECO:0000256" key="6">
    <source>
        <dbReference type="ARBA" id="ARBA00022833"/>
    </source>
</evidence>
<dbReference type="Gene3D" id="3.10.20.580">
    <property type="match status" value="1"/>
</dbReference>
<feature type="binding site" evidence="9">
    <location>
        <begin position="364"/>
        <end position="368"/>
    </location>
    <ligand>
        <name>substrate</name>
    </ligand>
</feature>
<dbReference type="InterPro" id="IPR030854">
    <property type="entry name" value="RNase_J_bac"/>
</dbReference>
<dbReference type="EC" id="3.1.-.-" evidence="9 10"/>
<dbReference type="Pfam" id="PF07521">
    <property type="entry name" value="RMMBL"/>
    <property type="match status" value="1"/>
</dbReference>
<dbReference type="HAMAP" id="MF_01491">
    <property type="entry name" value="RNase_J_bact"/>
    <property type="match status" value="1"/>
</dbReference>
<sequence length="555" mass="61313">MKFVKNDQTAVFALGGLGEIGKNTYGVQFQDEIILIDAGIKFPEDELLGIDYVIPDYTFLEKNVDKIKGLFITHGHEDHIGGIPYLLRQVNIPVYGGKLALALVRNKLEEHGLLRQTTMHEIQEDDVIKFRKTSVSFFRTTHSIPDSYGIVVKTPPGNIVHTGDFKFDFTPVGEPANLTKMAEIGKEGVLCLLSDSTNSEVPNFTMSEKKVGKSIHDIFIKADGRLIFATFASNIYRLQQVTDAAVEFGRKIAVFGRSMEAAINIGLELGFIKAPKETFVDPQQINRLPANQVVILCTGSQGEPMAALSRIANGTHRQIQIIPGDTVVFSSNPVPGNTLSVNKTINMLFRAGAEVISGPLSNIHTSGHGGQQEQMLMLRLIKPKFFMPIHGEFRMQKTHAQTAVDCGVKEENCFIMDNGEVLALSSDTAQVAGKIPSGNVYIDGSGIGDIGNIVLRDRRILSEEGLVVVVVSINMTDFRIAAGPDLISRGFVYMRESGDLINDAQNLISKHLNKVMERKTTQWSEIKNEIIDTISPFLYEKTKRRPMILPIIMEV</sequence>
<dbReference type="Pfam" id="PF17770">
    <property type="entry name" value="RNase_J_C"/>
    <property type="match status" value="1"/>
</dbReference>
<dbReference type="SMART" id="SM00849">
    <property type="entry name" value="Lactamase_B"/>
    <property type="match status" value="1"/>
</dbReference>
<dbReference type="InterPro" id="IPR041636">
    <property type="entry name" value="RNase_J_C"/>
</dbReference>
<gene>
    <name evidence="12" type="primary">rnjA</name>
    <name evidence="9" type="synonym">rnj</name>
    <name evidence="12" type="ORF">WMO63_01375</name>
</gene>
<keyword evidence="1 9" id="KW-0963">Cytoplasm</keyword>
<keyword evidence="13" id="KW-1185">Reference proteome</keyword>
<evidence type="ECO:0000256" key="2">
    <source>
        <dbReference type="ARBA" id="ARBA00022722"/>
    </source>
</evidence>
<dbReference type="CDD" id="cd07714">
    <property type="entry name" value="RNaseJ_MBL-fold"/>
    <property type="match status" value="1"/>
</dbReference>
<evidence type="ECO:0000256" key="1">
    <source>
        <dbReference type="ARBA" id="ARBA00022490"/>
    </source>
</evidence>
<reference evidence="12 13" key="1">
    <citation type="submission" date="2024-03" db="EMBL/GenBank/DDBJ databases">
        <title>Human intestinal bacterial collection.</title>
        <authorList>
            <person name="Pauvert C."/>
            <person name="Hitch T.C.A."/>
            <person name="Clavel T."/>
        </authorList>
    </citation>
    <scope>NUCLEOTIDE SEQUENCE [LARGE SCALE GENOMIC DNA]</scope>
    <source>
        <strain evidence="12 13">CLA-SR-H024</strain>
    </source>
</reference>
<dbReference type="Pfam" id="PF00753">
    <property type="entry name" value="Lactamase_B"/>
    <property type="match status" value="1"/>
</dbReference>
<dbReference type="GO" id="GO:0016787">
    <property type="term" value="F:hydrolase activity"/>
    <property type="evidence" value="ECO:0007669"/>
    <property type="project" value="UniProtKB-KW"/>
</dbReference>
<dbReference type="NCBIfam" id="NF047419">
    <property type="entry name" value="RNase_J1_RnjA"/>
    <property type="match status" value="1"/>
</dbReference>
<proteinExistence type="inferred from homology"/>
<comment type="subcellular location">
    <subcellularLocation>
        <location evidence="9 10">Cytoplasm</location>
    </subcellularLocation>
</comment>
<dbReference type="InterPro" id="IPR036866">
    <property type="entry name" value="RibonucZ/Hydroxyglut_hydro"/>
</dbReference>
<dbReference type="Pfam" id="PF22505">
    <property type="entry name" value="RNase_J_b_CASP"/>
    <property type="match status" value="1"/>
</dbReference>
<keyword evidence="5 9" id="KW-0378">Hydrolase</keyword>
<comment type="cofactor">
    <cofactor evidence="10">
        <name>Zn(2+)</name>
        <dbReference type="ChEBI" id="CHEBI:29105"/>
    </cofactor>
    <text evidence="10">Binds 2 Zn(2+) ions per subunit. It is not clear if Zn(2+) or Mg(2+) is physiologically important.</text>
</comment>
<dbReference type="PROSITE" id="PS01292">
    <property type="entry name" value="UPF0036"/>
    <property type="match status" value="1"/>
</dbReference>
<dbReference type="PIRSF" id="PIRSF004803">
    <property type="entry name" value="RnjA"/>
    <property type="match status" value="1"/>
</dbReference>
<dbReference type="NCBIfam" id="TIGR00649">
    <property type="entry name" value="MG423"/>
    <property type="match status" value="1"/>
</dbReference>
<evidence type="ECO:0000313" key="12">
    <source>
        <dbReference type="EMBL" id="MEQ2464318.1"/>
    </source>
</evidence>
<feature type="domain" description="Metallo-beta-lactamase" evidence="11">
    <location>
        <begin position="21"/>
        <end position="215"/>
    </location>
</feature>
<dbReference type="PANTHER" id="PTHR43694">
    <property type="entry name" value="RIBONUCLEASE J"/>
    <property type="match status" value="1"/>
</dbReference>
<evidence type="ECO:0000313" key="13">
    <source>
        <dbReference type="Proteomes" id="UP001465426"/>
    </source>
</evidence>
<evidence type="ECO:0000256" key="8">
    <source>
        <dbReference type="ARBA" id="ARBA00022884"/>
    </source>
</evidence>
<keyword evidence="9" id="KW-0698">rRNA processing</keyword>
<name>A0ABV1EVB2_9BACI</name>
<keyword evidence="3 10" id="KW-0479">Metal-binding</keyword>
<dbReference type="InterPro" id="IPR055132">
    <property type="entry name" value="RNase_J_b_CASP"/>
</dbReference>
<dbReference type="InterPro" id="IPR001279">
    <property type="entry name" value="Metallo-B-lactamas"/>
</dbReference>
<evidence type="ECO:0000256" key="5">
    <source>
        <dbReference type="ARBA" id="ARBA00022801"/>
    </source>
</evidence>
<accession>A0ABV1EVB2</accession>